<sequence length="148" mass="16603">MLEPIELSREESESLLRLGVVGRVAVTTPDGPYIVPVNYSVVDDAVVLRTTPYSVLGRHGRDAVVAFEVDQLDQDQHHGWSVLARGRAEAVTDPEELERIESSCPPQPWASGNRPLFLRIAWTEVTGRKLGRGWDPKAEMPYQRRLDT</sequence>
<dbReference type="RefSeq" id="WP_091022971.1">
    <property type="nucleotide sequence ID" value="NZ_BKAE01000001.1"/>
</dbReference>
<name>A0A1G9XI03_9ACTN</name>
<protein>
    <recommendedName>
        <fullName evidence="3">Nitroimidazol reductase NimA, pyridoxamine 5'-phosphate oxidase superfamily</fullName>
    </recommendedName>
</protein>
<evidence type="ECO:0008006" key="3">
    <source>
        <dbReference type="Google" id="ProtNLM"/>
    </source>
</evidence>
<proteinExistence type="predicted"/>
<dbReference type="AlphaFoldDB" id="A0A1G9XI03"/>
<dbReference type="EMBL" id="FNIC01000001">
    <property type="protein sequence ID" value="SDM96439.1"/>
    <property type="molecule type" value="Genomic_DNA"/>
</dbReference>
<dbReference type="STRING" id="1005944.SAMN05192576_1380"/>
<evidence type="ECO:0000313" key="1">
    <source>
        <dbReference type="EMBL" id="SDM96439.1"/>
    </source>
</evidence>
<dbReference type="InterPro" id="IPR024747">
    <property type="entry name" value="Pyridox_Oxase-rel"/>
</dbReference>
<accession>A0A1G9XI03</accession>
<evidence type="ECO:0000313" key="2">
    <source>
        <dbReference type="Proteomes" id="UP000199004"/>
    </source>
</evidence>
<dbReference type="Gene3D" id="2.30.110.10">
    <property type="entry name" value="Electron Transport, Fmn-binding Protein, Chain A"/>
    <property type="match status" value="1"/>
</dbReference>
<gene>
    <name evidence="1" type="ORF">SAMN05192576_1380</name>
</gene>
<reference evidence="2" key="1">
    <citation type="submission" date="2016-10" db="EMBL/GenBank/DDBJ databases">
        <authorList>
            <person name="Varghese N."/>
            <person name="Submissions S."/>
        </authorList>
    </citation>
    <scope>NUCLEOTIDE SEQUENCE [LARGE SCALE GENOMIC DNA]</scope>
    <source>
        <strain evidence="2">CGMCC 1.11147</strain>
    </source>
</reference>
<dbReference type="Proteomes" id="UP000199004">
    <property type="component" value="Unassembled WGS sequence"/>
</dbReference>
<dbReference type="Pfam" id="PF12900">
    <property type="entry name" value="Pyridox_ox_2"/>
    <property type="match status" value="1"/>
</dbReference>
<dbReference type="OrthoDB" id="5193072at2"/>
<keyword evidence="2" id="KW-1185">Reference proteome</keyword>
<dbReference type="SUPFAM" id="SSF50475">
    <property type="entry name" value="FMN-binding split barrel"/>
    <property type="match status" value="1"/>
</dbReference>
<dbReference type="InterPro" id="IPR012349">
    <property type="entry name" value="Split_barrel_FMN-bd"/>
</dbReference>
<organism evidence="1 2">
    <name type="scientific">Nocardioides szechwanensis</name>
    <dbReference type="NCBI Taxonomy" id="1005944"/>
    <lineage>
        <taxon>Bacteria</taxon>
        <taxon>Bacillati</taxon>
        <taxon>Actinomycetota</taxon>
        <taxon>Actinomycetes</taxon>
        <taxon>Propionibacteriales</taxon>
        <taxon>Nocardioidaceae</taxon>
        <taxon>Nocardioides</taxon>
    </lineage>
</organism>